<reference evidence="1" key="1">
    <citation type="submission" date="2017-12" db="EMBL/GenBank/DDBJ databases">
        <authorList>
            <person name="Martens C."/>
            <person name="Dahlstrom E."/>
            <person name="Barbian K."/>
            <person name="Sykora L."/>
            <person name="Ricklefs S."/>
            <person name="Bruno D."/>
            <person name="Anzick I."/>
            <person name="Myles I."/>
            <person name="Datta S.K."/>
        </authorList>
    </citation>
    <scope>NUCLEOTIDE SEQUENCE</scope>
    <source>
        <strain evidence="1">AD2</strain>
    </source>
</reference>
<proteinExistence type="predicted"/>
<dbReference type="AlphaFoldDB" id="A0A4Y1MT88"/>
<organism evidence="1">
    <name type="scientific">Roseomonas mucosa</name>
    <dbReference type="NCBI Taxonomy" id="207340"/>
    <lineage>
        <taxon>Bacteria</taxon>
        <taxon>Pseudomonadati</taxon>
        <taxon>Pseudomonadota</taxon>
        <taxon>Alphaproteobacteria</taxon>
        <taxon>Acetobacterales</taxon>
        <taxon>Roseomonadaceae</taxon>
        <taxon>Roseomonas</taxon>
    </lineage>
</organism>
<name>A0A4Y1MT88_9PROT</name>
<gene>
    <name evidence="1" type="ORF">RADP37_03995</name>
</gene>
<protein>
    <submittedName>
        <fullName evidence="1">Uncharacterized protein</fullName>
    </submittedName>
</protein>
<dbReference type="EMBL" id="CP025189">
    <property type="protein sequence ID" value="AWV21232.1"/>
    <property type="molecule type" value="Genomic_DNA"/>
</dbReference>
<accession>A0A4Y1MT88</accession>
<sequence>MPWTRFRWFCLTPVSPARTRCLFLFSGAPPIHLRQRIGRKAHLATPGQLKPGSGGILFPQW</sequence>
<evidence type="ECO:0000313" key="1">
    <source>
        <dbReference type="EMBL" id="AWV21232.1"/>
    </source>
</evidence>